<dbReference type="AlphaFoldDB" id="A0A7K3S8P3"/>
<evidence type="ECO:0000313" key="2">
    <source>
        <dbReference type="EMBL" id="NEC23887.1"/>
    </source>
</evidence>
<evidence type="ECO:0000256" key="1">
    <source>
        <dbReference type="SAM" id="MobiDB-lite"/>
    </source>
</evidence>
<evidence type="ECO:0000313" key="3">
    <source>
        <dbReference type="Proteomes" id="UP000469670"/>
    </source>
</evidence>
<gene>
    <name evidence="2" type="ORF">G3I50_37405</name>
</gene>
<feature type="region of interest" description="Disordered" evidence="1">
    <location>
        <begin position="1"/>
        <end position="47"/>
    </location>
</feature>
<feature type="compositionally biased region" description="Gly residues" evidence="1">
    <location>
        <begin position="22"/>
        <end position="34"/>
    </location>
</feature>
<sequence>DSAGRSPAGSWTASPPPPSGAAHGGSGGGTGGGPGPGPSGDVPVPLDRTQEWADLLAMLADHRQRNPAAHLDDPALLDALAGRLQERVLAHIRRALVVDRERSGLLAPLS</sequence>
<dbReference type="Proteomes" id="UP000469670">
    <property type="component" value="Unassembled WGS sequence"/>
</dbReference>
<feature type="non-terminal residue" evidence="2">
    <location>
        <position position="1"/>
    </location>
</feature>
<dbReference type="EMBL" id="JAAGMP010001662">
    <property type="protein sequence ID" value="NEC23887.1"/>
    <property type="molecule type" value="Genomic_DNA"/>
</dbReference>
<organism evidence="2 3">
    <name type="scientific">Streptomyces parvus</name>
    <dbReference type="NCBI Taxonomy" id="66428"/>
    <lineage>
        <taxon>Bacteria</taxon>
        <taxon>Bacillati</taxon>
        <taxon>Actinomycetota</taxon>
        <taxon>Actinomycetes</taxon>
        <taxon>Kitasatosporales</taxon>
        <taxon>Streptomycetaceae</taxon>
        <taxon>Streptomyces</taxon>
    </lineage>
</organism>
<protein>
    <submittedName>
        <fullName evidence="2">Uncharacterized protein</fullName>
    </submittedName>
</protein>
<name>A0A7K3S8P3_9ACTN</name>
<comment type="caution">
    <text evidence="2">The sequence shown here is derived from an EMBL/GenBank/DDBJ whole genome shotgun (WGS) entry which is preliminary data.</text>
</comment>
<proteinExistence type="predicted"/>
<feature type="compositionally biased region" description="Low complexity" evidence="1">
    <location>
        <begin position="1"/>
        <end position="13"/>
    </location>
</feature>
<reference evidence="2 3" key="1">
    <citation type="submission" date="2020-01" db="EMBL/GenBank/DDBJ databases">
        <title>Insect and environment-associated Actinomycetes.</title>
        <authorList>
            <person name="Currrie C."/>
            <person name="Chevrette M."/>
            <person name="Carlson C."/>
            <person name="Stubbendieck R."/>
            <person name="Wendt-Pienkowski E."/>
        </authorList>
    </citation>
    <scope>NUCLEOTIDE SEQUENCE [LARGE SCALE GENOMIC DNA]</scope>
    <source>
        <strain evidence="2 3">SID7590</strain>
    </source>
</reference>
<accession>A0A7K3S8P3</accession>